<feature type="non-terminal residue" evidence="2">
    <location>
        <position position="1"/>
    </location>
</feature>
<evidence type="ECO:0000313" key="2">
    <source>
        <dbReference type="EMBL" id="KAI5407349.1"/>
    </source>
</evidence>
<comment type="caution">
    <text evidence="2">The sequence shown here is derived from an EMBL/GenBank/DDBJ whole genome shotgun (WGS) entry which is preliminary data.</text>
</comment>
<dbReference type="InterPro" id="IPR006553">
    <property type="entry name" value="Leu-rich_rpt_Cys-con_subtyp"/>
</dbReference>
<dbReference type="SUPFAM" id="SSF81383">
    <property type="entry name" value="F-box domain"/>
    <property type="match status" value="1"/>
</dbReference>
<dbReference type="EMBL" id="JAMSHJ010000005">
    <property type="protein sequence ID" value="KAI5407349.1"/>
    <property type="molecule type" value="Genomic_DNA"/>
</dbReference>
<organism evidence="2 3">
    <name type="scientific">Pisum sativum</name>
    <name type="common">Garden pea</name>
    <name type="synonym">Lathyrus oleraceus</name>
    <dbReference type="NCBI Taxonomy" id="3888"/>
    <lineage>
        <taxon>Eukaryota</taxon>
        <taxon>Viridiplantae</taxon>
        <taxon>Streptophyta</taxon>
        <taxon>Embryophyta</taxon>
        <taxon>Tracheophyta</taxon>
        <taxon>Spermatophyta</taxon>
        <taxon>Magnoliopsida</taxon>
        <taxon>eudicotyledons</taxon>
        <taxon>Gunneridae</taxon>
        <taxon>Pentapetalae</taxon>
        <taxon>rosids</taxon>
        <taxon>fabids</taxon>
        <taxon>Fabales</taxon>
        <taxon>Fabaceae</taxon>
        <taxon>Papilionoideae</taxon>
        <taxon>50 kb inversion clade</taxon>
        <taxon>NPAAA clade</taxon>
        <taxon>Hologalegina</taxon>
        <taxon>IRL clade</taxon>
        <taxon>Fabeae</taxon>
        <taxon>Lathyrus</taxon>
    </lineage>
</organism>
<dbReference type="Gene3D" id="3.80.10.10">
    <property type="entry name" value="Ribonuclease Inhibitor"/>
    <property type="match status" value="1"/>
</dbReference>
<dbReference type="InterPro" id="IPR036047">
    <property type="entry name" value="F-box-like_dom_sf"/>
</dbReference>
<proteinExistence type="predicted"/>
<accession>A0A9D5AGZ9</accession>
<dbReference type="PROSITE" id="PS50181">
    <property type="entry name" value="FBOX"/>
    <property type="match status" value="1"/>
</dbReference>
<dbReference type="InterPro" id="IPR032675">
    <property type="entry name" value="LRR_dom_sf"/>
</dbReference>
<dbReference type="PANTHER" id="PTHR38926:SF2">
    <property type="entry name" value="F-BOX_LRR-REPEAT PROTEIN 21-RELATED"/>
    <property type="match status" value="1"/>
</dbReference>
<dbReference type="InterPro" id="IPR001810">
    <property type="entry name" value="F-box_dom"/>
</dbReference>
<dbReference type="Gramene" id="Psat05G0355900-T1">
    <property type="protein sequence ID" value="KAI5407349.1"/>
    <property type="gene ID" value="KIW84_053559"/>
</dbReference>
<dbReference type="AlphaFoldDB" id="A0A9D5AGZ9"/>
<dbReference type="Proteomes" id="UP001058974">
    <property type="component" value="Chromosome 5"/>
</dbReference>
<dbReference type="PANTHER" id="PTHR38926">
    <property type="entry name" value="F-BOX DOMAIN CONTAINING PROTEIN, EXPRESSED"/>
    <property type="match status" value="1"/>
</dbReference>
<feature type="domain" description="F-box" evidence="1">
    <location>
        <begin position="36"/>
        <end position="83"/>
    </location>
</feature>
<dbReference type="CDD" id="cd22164">
    <property type="entry name" value="F-box_AtSKIP19-like"/>
    <property type="match status" value="1"/>
</dbReference>
<dbReference type="SUPFAM" id="SSF52047">
    <property type="entry name" value="RNI-like"/>
    <property type="match status" value="1"/>
</dbReference>
<dbReference type="SMART" id="SM00367">
    <property type="entry name" value="LRR_CC"/>
    <property type="match status" value="3"/>
</dbReference>
<gene>
    <name evidence="2" type="ORF">KIW84_053559</name>
</gene>
<evidence type="ECO:0000313" key="3">
    <source>
        <dbReference type="Proteomes" id="UP001058974"/>
    </source>
</evidence>
<dbReference type="Gene3D" id="1.20.1280.50">
    <property type="match status" value="1"/>
</dbReference>
<sequence length="308" mass="35617">LIIKCNVSCLKSEVFLLSYYKNMASSKKSKGESTRKPNWLELPIDLTKNILQRLDTLDILISARNVCPLWWHICKDPLMWRTIHMIGNFDNFCFDFRCLEKICRCAIDLSCGHLEDIAIGKFGTDDLLEYIAHRASKLRRLQISNSHGISNKGLNQFVKKFSLLEKLDIAFMDNISKDSLEVIGRCCPILKSLNLEMLTLHFNKFRKFGDQVFAIVKTMTGLRHLGFSGIVIGNDELVAILDGCPLLHSLDLRHCFCHHLRCESTLKRCHQQIQDLQLPCFGYNDEYDDGLAYVDTFEDTYANEYWEY</sequence>
<protein>
    <recommendedName>
        <fullName evidence="1">F-box domain-containing protein</fullName>
    </recommendedName>
</protein>
<name>A0A9D5AGZ9_PEA</name>
<reference evidence="2 3" key="1">
    <citation type="journal article" date="2022" name="Nat. Genet.">
        <title>Improved pea reference genome and pan-genome highlight genomic features and evolutionary characteristics.</title>
        <authorList>
            <person name="Yang T."/>
            <person name="Liu R."/>
            <person name="Luo Y."/>
            <person name="Hu S."/>
            <person name="Wang D."/>
            <person name="Wang C."/>
            <person name="Pandey M.K."/>
            <person name="Ge S."/>
            <person name="Xu Q."/>
            <person name="Li N."/>
            <person name="Li G."/>
            <person name="Huang Y."/>
            <person name="Saxena R.K."/>
            <person name="Ji Y."/>
            <person name="Li M."/>
            <person name="Yan X."/>
            <person name="He Y."/>
            <person name="Liu Y."/>
            <person name="Wang X."/>
            <person name="Xiang C."/>
            <person name="Varshney R.K."/>
            <person name="Ding H."/>
            <person name="Gao S."/>
            <person name="Zong X."/>
        </authorList>
    </citation>
    <scope>NUCLEOTIDE SEQUENCE [LARGE SCALE GENOMIC DNA]</scope>
    <source>
        <strain evidence="2 3">cv. Zhongwan 6</strain>
    </source>
</reference>
<keyword evidence="3" id="KW-1185">Reference proteome</keyword>
<dbReference type="Pfam" id="PF00646">
    <property type="entry name" value="F-box"/>
    <property type="match status" value="1"/>
</dbReference>
<evidence type="ECO:0000259" key="1">
    <source>
        <dbReference type="PROSITE" id="PS50181"/>
    </source>
</evidence>